<evidence type="ECO:0000256" key="4">
    <source>
        <dbReference type="ARBA" id="ARBA00023033"/>
    </source>
</evidence>
<dbReference type="Proteomes" id="UP001597286">
    <property type="component" value="Unassembled WGS sequence"/>
</dbReference>
<dbReference type="InterPro" id="IPR050172">
    <property type="entry name" value="SsuD_RutA_monooxygenase"/>
</dbReference>
<dbReference type="PANTHER" id="PTHR42847">
    <property type="entry name" value="ALKANESULFONATE MONOOXYGENASE"/>
    <property type="match status" value="1"/>
</dbReference>
<protein>
    <submittedName>
        <fullName evidence="6">LLM class flavin-dependent oxidoreductase</fullName>
    </submittedName>
</protein>
<keyword evidence="3" id="KW-0560">Oxidoreductase</keyword>
<evidence type="ECO:0000259" key="5">
    <source>
        <dbReference type="Pfam" id="PF00296"/>
    </source>
</evidence>
<keyword evidence="2" id="KW-0288">FMN</keyword>
<dbReference type="InterPro" id="IPR011251">
    <property type="entry name" value="Luciferase-like_dom"/>
</dbReference>
<evidence type="ECO:0000256" key="2">
    <source>
        <dbReference type="ARBA" id="ARBA00022643"/>
    </source>
</evidence>
<proteinExistence type="predicted"/>
<sequence>MSIKTFWYLTQADGDFPWSPGGLYPVDGQRQIELAKTIDDGGFEGALVATWSNDPFLSATWAASHTSRMKFLVAVYANMTPARLLAEKALTFDAFSGGRLMINSVNGRDNILTKYDMNVEHDRRYELGEQYWADFRRYYREGTESNFPNTPLRVDSADGHTVPLWGTGDSPAGLENSGKVLDAYLVMSRETSFVKEKFDGARAAAAAAGREFTDFGALSGVIVRPNRDEAIERFRSLFEKAGIDQITDVLDNAVRRRTGGKQDLSTFTARDAQRQGWVDTIVAGKIPEPDDLYIGDGLYAGITAWSPLDIFATGSSAVYYVGDPDEITGHVHDLQARTGLTSLILAGWPLIDEAKQVAEHLIPRLA</sequence>
<comment type="caution">
    <text evidence="6">The sequence shown here is derived from an EMBL/GenBank/DDBJ whole genome shotgun (WGS) entry which is preliminary data.</text>
</comment>
<evidence type="ECO:0000256" key="1">
    <source>
        <dbReference type="ARBA" id="ARBA00022630"/>
    </source>
</evidence>
<dbReference type="PANTHER" id="PTHR42847:SF4">
    <property type="entry name" value="ALKANESULFONATE MONOOXYGENASE-RELATED"/>
    <property type="match status" value="1"/>
</dbReference>
<feature type="domain" description="Luciferase-like" evidence="5">
    <location>
        <begin position="27"/>
        <end position="336"/>
    </location>
</feature>
<dbReference type="EMBL" id="JBHUFB010000010">
    <property type="protein sequence ID" value="MFD1813111.1"/>
    <property type="molecule type" value="Genomic_DNA"/>
</dbReference>
<dbReference type="Pfam" id="PF00296">
    <property type="entry name" value="Bac_luciferase"/>
    <property type="match status" value="1"/>
</dbReference>
<name>A0ABW4P3T9_9NOCA</name>
<dbReference type="SUPFAM" id="SSF51679">
    <property type="entry name" value="Bacterial luciferase-like"/>
    <property type="match status" value="1"/>
</dbReference>
<gene>
    <name evidence="6" type="ORF">ACFSJG_12850</name>
</gene>
<keyword evidence="4" id="KW-0503">Monooxygenase</keyword>
<accession>A0ABW4P3T9</accession>
<evidence type="ECO:0000256" key="3">
    <source>
        <dbReference type="ARBA" id="ARBA00023002"/>
    </source>
</evidence>
<dbReference type="RefSeq" id="WP_378485606.1">
    <property type="nucleotide sequence ID" value="NZ_JBHUFB010000010.1"/>
</dbReference>
<keyword evidence="1" id="KW-0285">Flavoprotein</keyword>
<dbReference type="InterPro" id="IPR036661">
    <property type="entry name" value="Luciferase-like_sf"/>
</dbReference>
<keyword evidence="7" id="KW-1185">Reference proteome</keyword>
<reference evidence="7" key="1">
    <citation type="journal article" date="2019" name="Int. J. Syst. Evol. Microbiol.">
        <title>The Global Catalogue of Microorganisms (GCM) 10K type strain sequencing project: providing services to taxonomists for standard genome sequencing and annotation.</title>
        <authorList>
            <consortium name="The Broad Institute Genomics Platform"/>
            <consortium name="The Broad Institute Genome Sequencing Center for Infectious Disease"/>
            <person name="Wu L."/>
            <person name="Ma J."/>
        </authorList>
    </citation>
    <scope>NUCLEOTIDE SEQUENCE [LARGE SCALE GENOMIC DNA]</scope>
    <source>
        <strain evidence="7">DT72</strain>
    </source>
</reference>
<dbReference type="Gene3D" id="3.20.20.30">
    <property type="entry name" value="Luciferase-like domain"/>
    <property type="match status" value="1"/>
</dbReference>
<evidence type="ECO:0000313" key="7">
    <source>
        <dbReference type="Proteomes" id="UP001597286"/>
    </source>
</evidence>
<evidence type="ECO:0000313" key="6">
    <source>
        <dbReference type="EMBL" id="MFD1813111.1"/>
    </source>
</evidence>
<organism evidence="6 7">
    <name type="scientific">Rhodococcus gannanensis</name>
    <dbReference type="NCBI Taxonomy" id="1960308"/>
    <lineage>
        <taxon>Bacteria</taxon>
        <taxon>Bacillati</taxon>
        <taxon>Actinomycetota</taxon>
        <taxon>Actinomycetes</taxon>
        <taxon>Mycobacteriales</taxon>
        <taxon>Nocardiaceae</taxon>
        <taxon>Rhodococcus</taxon>
    </lineage>
</organism>